<comment type="caution">
    <text evidence="1">The sequence shown here is derived from an EMBL/GenBank/DDBJ whole genome shotgun (WGS) entry which is preliminary data.</text>
</comment>
<evidence type="ECO:0000313" key="2">
    <source>
        <dbReference type="Proteomes" id="UP001454036"/>
    </source>
</evidence>
<reference evidence="1 2" key="1">
    <citation type="submission" date="2024-01" db="EMBL/GenBank/DDBJ databases">
        <title>The complete chloroplast genome sequence of Lithospermum erythrorhizon: insights into the phylogenetic relationship among Boraginaceae species and the maternal lineages of purple gromwells.</title>
        <authorList>
            <person name="Okada T."/>
            <person name="Watanabe K."/>
        </authorList>
    </citation>
    <scope>NUCLEOTIDE SEQUENCE [LARGE SCALE GENOMIC DNA]</scope>
</reference>
<evidence type="ECO:0000313" key="1">
    <source>
        <dbReference type="EMBL" id="GAA0162568.1"/>
    </source>
</evidence>
<proteinExistence type="predicted"/>
<sequence length="153" mass="17691">MKVYKDLKVTGRPVMDGQKIETVNVMSAKKVYKDKSVLPDTQELQEKLQIKLQLGPSEDVANQIESKKLKFLIYEKLRESEIQSKSRSLWKTNIHETTKKMQINQSKDELVEGSQAQLRKSSGDRRPTIRYIDEAYDEVIEPTIFQKDSNSSV</sequence>
<name>A0AAV3QHC4_LITER</name>
<dbReference type="Proteomes" id="UP001454036">
    <property type="component" value="Unassembled WGS sequence"/>
</dbReference>
<accession>A0AAV3QHC4</accession>
<organism evidence="1 2">
    <name type="scientific">Lithospermum erythrorhizon</name>
    <name type="common">Purple gromwell</name>
    <name type="synonym">Lithospermum officinale var. erythrorhizon</name>
    <dbReference type="NCBI Taxonomy" id="34254"/>
    <lineage>
        <taxon>Eukaryota</taxon>
        <taxon>Viridiplantae</taxon>
        <taxon>Streptophyta</taxon>
        <taxon>Embryophyta</taxon>
        <taxon>Tracheophyta</taxon>
        <taxon>Spermatophyta</taxon>
        <taxon>Magnoliopsida</taxon>
        <taxon>eudicotyledons</taxon>
        <taxon>Gunneridae</taxon>
        <taxon>Pentapetalae</taxon>
        <taxon>asterids</taxon>
        <taxon>lamiids</taxon>
        <taxon>Boraginales</taxon>
        <taxon>Boraginaceae</taxon>
        <taxon>Boraginoideae</taxon>
        <taxon>Lithospermeae</taxon>
        <taxon>Lithospermum</taxon>
    </lineage>
</organism>
<dbReference type="EMBL" id="BAABME010004496">
    <property type="protein sequence ID" value="GAA0162568.1"/>
    <property type="molecule type" value="Genomic_DNA"/>
</dbReference>
<protein>
    <submittedName>
        <fullName evidence="1">Uncharacterized protein</fullName>
    </submittedName>
</protein>
<gene>
    <name evidence="1" type="ORF">LIER_18632</name>
</gene>
<keyword evidence="2" id="KW-1185">Reference proteome</keyword>
<dbReference type="AlphaFoldDB" id="A0AAV3QHC4"/>